<dbReference type="Gene3D" id="3.50.50.60">
    <property type="entry name" value="FAD/NAD(P)-binding domain"/>
    <property type="match status" value="2"/>
</dbReference>
<dbReference type="PANTHER" id="PTHR48105">
    <property type="entry name" value="THIOREDOXIN REDUCTASE 1-RELATED-RELATED"/>
    <property type="match status" value="1"/>
</dbReference>
<keyword evidence="1" id="KW-0285">Flavoprotein</keyword>
<protein>
    <submittedName>
        <fullName evidence="4">Thioredoxin reductase</fullName>
        <ecNumber evidence="4">1.8.1.9</ecNumber>
    </submittedName>
</protein>
<evidence type="ECO:0000259" key="3">
    <source>
        <dbReference type="Pfam" id="PF07992"/>
    </source>
</evidence>
<gene>
    <name evidence="4" type="primary">trxB_1</name>
    <name evidence="4" type="ORF">DYBT9623_01601</name>
</gene>
<evidence type="ECO:0000313" key="4">
    <source>
        <dbReference type="EMBL" id="CAG5068869.1"/>
    </source>
</evidence>
<dbReference type="RefSeq" id="WP_215232987.1">
    <property type="nucleotide sequence ID" value="NZ_CAJRAU010000002.1"/>
</dbReference>
<proteinExistence type="predicted"/>
<evidence type="ECO:0000256" key="1">
    <source>
        <dbReference type="ARBA" id="ARBA00022630"/>
    </source>
</evidence>
<evidence type="ECO:0000256" key="2">
    <source>
        <dbReference type="ARBA" id="ARBA00023002"/>
    </source>
</evidence>
<name>A0ABM8UN35_9BACT</name>
<accession>A0ABM8UN35</accession>
<reference evidence="4 5" key="1">
    <citation type="submission" date="2021-04" db="EMBL/GenBank/DDBJ databases">
        <authorList>
            <person name="Rodrigo-Torres L."/>
            <person name="Arahal R. D."/>
            <person name="Lucena T."/>
        </authorList>
    </citation>
    <scope>NUCLEOTIDE SEQUENCE [LARGE SCALE GENOMIC DNA]</scope>
    <source>
        <strain evidence="4 5">CECT 9623</strain>
    </source>
</reference>
<keyword evidence="2 4" id="KW-0560">Oxidoreductase</keyword>
<feature type="domain" description="FAD/NAD(P)-binding" evidence="3">
    <location>
        <begin position="7"/>
        <end position="286"/>
    </location>
</feature>
<dbReference type="GO" id="GO:0004791">
    <property type="term" value="F:thioredoxin-disulfide reductase (NADPH) activity"/>
    <property type="evidence" value="ECO:0007669"/>
    <property type="project" value="UniProtKB-EC"/>
</dbReference>
<evidence type="ECO:0000313" key="5">
    <source>
        <dbReference type="Proteomes" id="UP000679725"/>
    </source>
</evidence>
<dbReference type="SUPFAM" id="SSF51905">
    <property type="entry name" value="FAD/NAD(P)-binding domain"/>
    <property type="match status" value="1"/>
</dbReference>
<dbReference type="EC" id="1.8.1.9" evidence="4"/>
<dbReference type="Proteomes" id="UP000679725">
    <property type="component" value="Unassembled WGS sequence"/>
</dbReference>
<dbReference type="InterPro" id="IPR050097">
    <property type="entry name" value="Ferredoxin-NADP_redctase_2"/>
</dbReference>
<dbReference type="Pfam" id="PF07992">
    <property type="entry name" value="Pyr_redox_2"/>
    <property type="match status" value="1"/>
</dbReference>
<keyword evidence="5" id="KW-1185">Reference proteome</keyword>
<dbReference type="PRINTS" id="PR00368">
    <property type="entry name" value="FADPNR"/>
</dbReference>
<sequence length="303" mass="32812">MISEHDFDVVIIGGSYAGLSAGMALGRSMWKVAIIDSGKPCNAQTPHSHNFITHDGDTPAAIAASAKEQVLAYPTVHFIEDLAVNASGTDNDFTINTQNGQQLKAKKLLFATGVKDLMPDLPGHSECWGISVIHCPFCHGYEYRDEETGIMTNGEMTLDFAKLIRNWTPKLTIFTNGPATFDDLIRATLTQIGVGLNEKIITEIEHKNGYISQLVFADQETHRLKALYSRPPFIQHCQLPEQLGCMLSPQGHIVVDPTQKTNIAGIFAAGDNTAMARSVSGAVAAGGMAGARICHELISQQYS</sequence>
<organism evidence="4 5">
    <name type="scientific">Dyadobacter linearis</name>
    <dbReference type="NCBI Taxonomy" id="2823330"/>
    <lineage>
        <taxon>Bacteria</taxon>
        <taxon>Pseudomonadati</taxon>
        <taxon>Bacteroidota</taxon>
        <taxon>Cytophagia</taxon>
        <taxon>Cytophagales</taxon>
        <taxon>Spirosomataceae</taxon>
        <taxon>Dyadobacter</taxon>
    </lineage>
</organism>
<dbReference type="PRINTS" id="PR00469">
    <property type="entry name" value="PNDRDTASEII"/>
</dbReference>
<comment type="caution">
    <text evidence="4">The sequence shown here is derived from an EMBL/GenBank/DDBJ whole genome shotgun (WGS) entry which is preliminary data.</text>
</comment>
<dbReference type="EMBL" id="CAJRAU010000002">
    <property type="protein sequence ID" value="CAG5068869.1"/>
    <property type="molecule type" value="Genomic_DNA"/>
</dbReference>
<dbReference type="InterPro" id="IPR036188">
    <property type="entry name" value="FAD/NAD-bd_sf"/>
</dbReference>
<dbReference type="InterPro" id="IPR023753">
    <property type="entry name" value="FAD/NAD-binding_dom"/>
</dbReference>